<name>A0AAN5D829_9BILA</name>
<keyword evidence="2" id="KW-1185">Reference proteome</keyword>
<sequence length="103" mass="10996">MKACLNSVVSESSIDVVCPVKNSLSSSCSFFGDSSFTSSSFSTLRGGSPSASLFIPITCWQIWSARRTEGKTDPSGASLRIARTETKRPIETPSNVCLGWEAP</sequence>
<proteinExistence type="predicted"/>
<accession>A0AAN5D829</accession>
<reference evidence="2" key="1">
    <citation type="submission" date="2022-10" db="EMBL/GenBank/DDBJ databases">
        <title>Genome assembly of Pristionchus species.</title>
        <authorList>
            <person name="Yoshida K."/>
            <person name="Sommer R.J."/>
        </authorList>
    </citation>
    <scope>NUCLEOTIDE SEQUENCE [LARGE SCALE GENOMIC DNA]</scope>
    <source>
        <strain evidence="2">RS5460</strain>
    </source>
</reference>
<evidence type="ECO:0000313" key="2">
    <source>
        <dbReference type="Proteomes" id="UP001328107"/>
    </source>
</evidence>
<evidence type="ECO:0000313" key="1">
    <source>
        <dbReference type="EMBL" id="GMR58223.1"/>
    </source>
</evidence>
<comment type="caution">
    <text evidence="1">The sequence shown here is derived from an EMBL/GenBank/DDBJ whole genome shotgun (WGS) entry which is preliminary data.</text>
</comment>
<organism evidence="1 2">
    <name type="scientific">Pristionchus mayeri</name>
    <dbReference type="NCBI Taxonomy" id="1317129"/>
    <lineage>
        <taxon>Eukaryota</taxon>
        <taxon>Metazoa</taxon>
        <taxon>Ecdysozoa</taxon>
        <taxon>Nematoda</taxon>
        <taxon>Chromadorea</taxon>
        <taxon>Rhabditida</taxon>
        <taxon>Rhabditina</taxon>
        <taxon>Diplogasteromorpha</taxon>
        <taxon>Diplogasteroidea</taxon>
        <taxon>Neodiplogasteridae</taxon>
        <taxon>Pristionchus</taxon>
    </lineage>
</organism>
<gene>
    <name evidence="1" type="ORF">PMAYCL1PPCAC_28418</name>
</gene>
<protein>
    <submittedName>
        <fullName evidence="1">Uncharacterized protein</fullName>
    </submittedName>
</protein>
<dbReference type="Proteomes" id="UP001328107">
    <property type="component" value="Unassembled WGS sequence"/>
</dbReference>
<dbReference type="EMBL" id="BTRK01000006">
    <property type="protein sequence ID" value="GMR58223.1"/>
    <property type="molecule type" value="Genomic_DNA"/>
</dbReference>
<dbReference type="AlphaFoldDB" id="A0AAN5D829"/>